<accession>A0A9P3LUS6</accession>
<dbReference type="InterPro" id="IPR032675">
    <property type="entry name" value="LRR_dom_sf"/>
</dbReference>
<dbReference type="EMBL" id="BQFW01000005">
    <property type="protein sequence ID" value="GJJ71456.1"/>
    <property type="molecule type" value="Genomic_DNA"/>
</dbReference>
<name>A0A9P3LUS6_9FUNG</name>
<evidence type="ECO:0008006" key="3">
    <source>
        <dbReference type="Google" id="ProtNLM"/>
    </source>
</evidence>
<organism evidence="1 2">
    <name type="scientific">Entomortierella parvispora</name>
    <dbReference type="NCBI Taxonomy" id="205924"/>
    <lineage>
        <taxon>Eukaryota</taxon>
        <taxon>Fungi</taxon>
        <taxon>Fungi incertae sedis</taxon>
        <taxon>Mucoromycota</taxon>
        <taxon>Mortierellomycotina</taxon>
        <taxon>Mortierellomycetes</taxon>
        <taxon>Mortierellales</taxon>
        <taxon>Mortierellaceae</taxon>
        <taxon>Entomortierella</taxon>
    </lineage>
</organism>
<proteinExistence type="predicted"/>
<reference evidence="1" key="2">
    <citation type="journal article" date="2022" name="Microbiol. Resour. Announc.">
        <title>Whole-Genome Sequence of Entomortierella parvispora E1425, a Mucoromycotan Fungus Associated with Burkholderiaceae-Related Endosymbiotic Bacteria.</title>
        <authorList>
            <person name="Herlambang A."/>
            <person name="Guo Y."/>
            <person name="Takashima Y."/>
            <person name="Narisawa K."/>
            <person name="Ohta H."/>
            <person name="Nishizawa T."/>
        </authorList>
    </citation>
    <scope>NUCLEOTIDE SEQUENCE</scope>
    <source>
        <strain evidence="1">E1425</strain>
    </source>
</reference>
<dbReference type="OrthoDB" id="2386345at2759"/>
<reference evidence="1" key="1">
    <citation type="submission" date="2021-11" db="EMBL/GenBank/DDBJ databases">
        <authorList>
            <person name="Herlambang A."/>
            <person name="Guo Y."/>
            <person name="Takashima Y."/>
            <person name="Nishizawa T."/>
        </authorList>
    </citation>
    <scope>NUCLEOTIDE SEQUENCE</scope>
    <source>
        <strain evidence="1">E1425</strain>
    </source>
</reference>
<dbReference type="Gene3D" id="3.80.10.10">
    <property type="entry name" value="Ribonuclease Inhibitor"/>
    <property type="match status" value="1"/>
</dbReference>
<gene>
    <name evidence="1" type="ORF">EMPS_03806</name>
</gene>
<dbReference type="SUPFAM" id="SSF52047">
    <property type="entry name" value="RNI-like"/>
    <property type="match status" value="1"/>
</dbReference>
<evidence type="ECO:0000313" key="1">
    <source>
        <dbReference type="EMBL" id="GJJ71456.1"/>
    </source>
</evidence>
<sequence>MHALDLPELVAYLAPYLSQKSLINCIRVSQQWHDAFVPHLWSTFRVTVPSTRSLFTLSSLDTHAPCVRDICFKDLSVASDSTFFNLSFPYLQTLSLSFAAYRTDRALRAAAFEFLQRHQGQLRALSLLKPLGPMSEVTGPQTRSRHDLMTQEALYIAKSWELLHGCHGLRSLKVESSPFWFDLVDQQVLKIVSELETLSLGNVGREKIQLTEGEQDDSSTPSSSQGPRWTLCSTDPCIRQRAVRIRQLSLEYCNSLSEEYHLIKECHAELRSLKWLSTIHANVIPPMAKHLEEGMWPFLDSLELRIPGLQDKDLAAVLRAIGPLRKLNLSGTEFGPLSTTGLLETENLGQDGKVQKKHAARLEKLLLGGCNNLTGAMVQRFLCELPHLKEIHAKVLTDRDLENDTRPWVCQDLRVFHVGIALAVRNIEEDQSEISKDDSKIPHPRISPFMERLSALTRLESFHITSTRSGQDKTEGEFYLSSSEEQAQRFELQKLHSAGGLEQLKTLRHLVQVRMEYTGQKMTMSEAKWMVENWPRLESVVVRQLMTMGTSDHDVVRVFFGQHQIHYGSS</sequence>
<comment type="caution">
    <text evidence="1">The sequence shown here is derived from an EMBL/GenBank/DDBJ whole genome shotgun (WGS) entry which is preliminary data.</text>
</comment>
<keyword evidence="2" id="KW-1185">Reference proteome</keyword>
<protein>
    <recommendedName>
        <fullName evidence="3">F-box domain-containing protein</fullName>
    </recommendedName>
</protein>
<evidence type="ECO:0000313" key="2">
    <source>
        <dbReference type="Proteomes" id="UP000827284"/>
    </source>
</evidence>
<dbReference type="Proteomes" id="UP000827284">
    <property type="component" value="Unassembled WGS sequence"/>
</dbReference>
<dbReference type="AlphaFoldDB" id="A0A9P3LUS6"/>